<dbReference type="PANTHER" id="PTHR11552:SF147">
    <property type="entry name" value="CHOLINE DEHYDROGENASE, MITOCHONDRIAL"/>
    <property type="match status" value="1"/>
</dbReference>
<dbReference type="GO" id="GO:0050660">
    <property type="term" value="F:flavin adenine dinucleotide binding"/>
    <property type="evidence" value="ECO:0007669"/>
    <property type="project" value="InterPro"/>
</dbReference>
<evidence type="ECO:0000313" key="3">
    <source>
        <dbReference type="EMBL" id="KAH7944018.1"/>
    </source>
</evidence>
<dbReference type="PANTHER" id="PTHR11552">
    <property type="entry name" value="GLUCOSE-METHANOL-CHOLINE GMC OXIDOREDUCTASE"/>
    <property type="match status" value="1"/>
</dbReference>
<organism evidence="3 4">
    <name type="scientific">Rhipicephalus sanguineus</name>
    <name type="common">Brown dog tick</name>
    <name type="synonym">Ixodes sanguineus</name>
    <dbReference type="NCBI Taxonomy" id="34632"/>
    <lineage>
        <taxon>Eukaryota</taxon>
        <taxon>Metazoa</taxon>
        <taxon>Ecdysozoa</taxon>
        <taxon>Arthropoda</taxon>
        <taxon>Chelicerata</taxon>
        <taxon>Arachnida</taxon>
        <taxon>Acari</taxon>
        <taxon>Parasitiformes</taxon>
        <taxon>Ixodida</taxon>
        <taxon>Ixodoidea</taxon>
        <taxon>Ixodidae</taxon>
        <taxon>Rhipicephalinae</taxon>
        <taxon>Rhipicephalus</taxon>
        <taxon>Rhipicephalus</taxon>
    </lineage>
</organism>
<dbReference type="InterPro" id="IPR036188">
    <property type="entry name" value="FAD/NAD-bd_sf"/>
</dbReference>
<gene>
    <name evidence="3" type="ORF">HPB52_014306</name>
</gene>
<reference evidence="3" key="2">
    <citation type="submission" date="2021-09" db="EMBL/GenBank/DDBJ databases">
        <authorList>
            <person name="Jia N."/>
            <person name="Wang J."/>
            <person name="Shi W."/>
            <person name="Du L."/>
            <person name="Sun Y."/>
            <person name="Zhan W."/>
            <person name="Jiang J."/>
            <person name="Wang Q."/>
            <person name="Zhang B."/>
            <person name="Ji P."/>
            <person name="Sakyi L.B."/>
            <person name="Cui X."/>
            <person name="Yuan T."/>
            <person name="Jiang B."/>
            <person name="Yang W."/>
            <person name="Lam T.T.-Y."/>
            <person name="Chang Q."/>
            <person name="Ding S."/>
            <person name="Wang X."/>
            <person name="Zhu J."/>
            <person name="Ruan X."/>
            <person name="Zhao L."/>
            <person name="Wei J."/>
            <person name="Que T."/>
            <person name="Du C."/>
            <person name="Cheng J."/>
            <person name="Dai P."/>
            <person name="Han X."/>
            <person name="Huang E."/>
            <person name="Gao Y."/>
            <person name="Liu J."/>
            <person name="Shao H."/>
            <person name="Ye R."/>
            <person name="Li L."/>
            <person name="Wei W."/>
            <person name="Wang X."/>
            <person name="Wang C."/>
            <person name="Huo Q."/>
            <person name="Li W."/>
            <person name="Guo W."/>
            <person name="Chen H."/>
            <person name="Chen S."/>
            <person name="Zhou L."/>
            <person name="Zhou L."/>
            <person name="Ni X."/>
            <person name="Tian J."/>
            <person name="Zhou Y."/>
            <person name="Sheng Y."/>
            <person name="Liu T."/>
            <person name="Pan Y."/>
            <person name="Xia L."/>
            <person name="Li J."/>
            <person name="Zhao F."/>
            <person name="Cao W."/>
        </authorList>
    </citation>
    <scope>NUCLEOTIDE SEQUENCE</scope>
    <source>
        <strain evidence="3">Rsan-2018</strain>
        <tissue evidence="3">Larvae</tissue>
    </source>
</reference>
<dbReference type="AlphaFoldDB" id="A0A9D4SSW9"/>
<dbReference type="Pfam" id="PF05199">
    <property type="entry name" value="GMC_oxred_C"/>
    <property type="match status" value="1"/>
</dbReference>
<accession>A0A9D4SSW9</accession>
<dbReference type="Gene3D" id="3.30.560.10">
    <property type="entry name" value="Glucose Oxidase, domain 3"/>
    <property type="match status" value="1"/>
</dbReference>
<dbReference type="EMBL" id="JABSTV010001253">
    <property type="protein sequence ID" value="KAH7944018.1"/>
    <property type="molecule type" value="Genomic_DNA"/>
</dbReference>
<evidence type="ECO:0000256" key="1">
    <source>
        <dbReference type="ARBA" id="ARBA00010790"/>
    </source>
</evidence>
<dbReference type="InterPro" id="IPR007867">
    <property type="entry name" value="GMC_OxRtase_C"/>
</dbReference>
<dbReference type="Gene3D" id="3.50.50.60">
    <property type="entry name" value="FAD/NAD(P)-binding domain"/>
    <property type="match status" value="2"/>
</dbReference>
<evidence type="ECO:0000313" key="4">
    <source>
        <dbReference type="Proteomes" id="UP000821837"/>
    </source>
</evidence>
<comment type="similarity">
    <text evidence="1">Belongs to the GMC oxidoreductase family.</text>
</comment>
<keyword evidence="4" id="KW-1185">Reference proteome</keyword>
<dbReference type="VEuPathDB" id="VectorBase:RSAN_042843"/>
<comment type="caution">
    <text evidence="3">The sequence shown here is derived from an EMBL/GenBank/DDBJ whole genome shotgun (WGS) entry which is preliminary data.</text>
</comment>
<dbReference type="SUPFAM" id="SSF51905">
    <property type="entry name" value="FAD/NAD(P)-binding domain"/>
    <property type="match status" value="1"/>
</dbReference>
<reference evidence="3" key="1">
    <citation type="journal article" date="2020" name="Cell">
        <title>Large-Scale Comparative Analyses of Tick Genomes Elucidate Their Genetic Diversity and Vector Capacities.</title>
        <authorList>
            <consortium name="Tick Genome and Microbiome Consortium (TIGMIC)"/>
            <person name="Jia N."/>
            <person name="Wang J."/>
            <person name="Shi W."/>
            <person name="Du L."/>
            <person name="Sun Y."/>
            <person name="Zhan W."/>
            <person name="Jiang J.F."/>
            <person name="Wang Q."/>
            <person name="Zhang B."/>
            <person name="Ji P."/>
            <person name="Bell-Sakyi L."/>
            <person name="Cui X.M."/>
            <person name="Yuan T.T."/>
            <person name="Jiang B.G."/>
            <person name="Yang W.F."/>
            <person name="Lam T.T."/>
            <person name="Chang Q.C."/>
            <person name="Ding S.J."/>
            <person name="Wang X.J."/>
            <person name="Zhu J.G."/>
            <person name="Ruan X.D."/>
            <person name="Zhao L."/>
            <person name="Wei J.T."/>
            <person name="Ye R.Z."/>
            <person name="Que T.C."/>
            <person name="Du C.H."/>
            <person name="Zhou Y.H."/>
            <person name="Cheng J.X."/>
            <person name="Dai P.F."/>
            <person name="Guo W.B."/>
            <person name="Han X.H."/>
            <person name="Huang E.J."/>
            <person name="Li L.F."/>
            <person name="Wei W."/>
            <person name="Gao Y.C."/>
            <person name="Liu J.Z."/>
            <person name="Shao H.Z."/>
            <person name="Wang X."/>
            <person name="Wang C.C."/>
            <person name="Yang T.C."/>
            <person name="Huo Q.B."/>
            <person name="Li W."/>
            <person name="Chen H.Y."/>
            <person name="Chen S.E."/>
            <person name="Zhou L.G."/>
            <person name="Ni X.B."/>
            <person name="Tian J.H."/>
            <person name="Sheng Y."/>
            <person name="Liu T."/>
            <person name="Pan Y.S."/>
            <person name="Xia L.Y."/>
            <person name="Li J."/>
            <person name="Zhao F."/>
            <person name="Cao W.C."/>
        </authorList>
    </citation>
    <scope>NUCLEOTIDE SEQUENCE</scope>
    <source>
        <strain evidence="3">Rsan-2018</strain>
    </source>
</reference>
<feature type="domain" description="Glucose-methanol-choline oxidoreductase C-terminal" evidence="2">
    <location>
        <begin position="51"/>
        <end position="101"/>
    </location>
</feature>
<dbReference type="GO" id="GO:0016614">
    <property type="term" value="F:oxidoreductase activity, acting on CH-OH group of donors"/>
    <property type="evidence" value="ECO:0007669"/>
    <property type="project" value="InterPro"/>
</dbReference>
<sequence length="167" mass="18244">MRVHIPKAPKHLHDLFVSLEVHERKRLGAKKFIDSMLNPEAMKSIGVKPWNVTFPPCAKAGSQWSEEYIACLFEHFAQTVWHICCTVAMGAHPEAVVDERLSFAWLQLYAWVLGARAALRVRGEVTGLGVADASVMPEIVAAHTNGPSMTIGSKAAAVIIEDCAGVQ</sequence>
<evidence type="ECO:0000259" key="2">
    <source>
        <dbReference type="Pfam" id="PF05199"/>
    </source>
</evidence>
<dbReference type="InterPro" id="IPR012132">
    <property type="entry name" value="GMC_OxRdtase"/>
</dbReference>
<proteinExistence type="inferred from homology"/>
<dbReference type="Proteomes" id="UP000821837">
    <property type="component" value="Unassembled WGS sequence"/>
</dbReference>
<protein>
    <recommendedName>
        <fullName evidence="2">Glucose-methanol-choline oxidoreductase C-terminal domain-containing protein</fullName>
    </recommendedName>
</protein>
<name>A0A9D4SSW9_RHISA</name>